<gene>
    <name evidence="1" type="ORF">HMPREF1090_02349</name>
</gene>
<organism evidence="1 2">
    <name type="scientific">[Clostridium] clostridioforme 90A8</name>
    <dbReference type="NCBI Taxonomy" id="999408"/>
    <lineage>
        <taxon>Bacteria</taxon>
        <taxon>Bacillati</taxon>
        <taxon>Bacillota</taxon>
        <taxon>Clostridia</taxon>
        <taxon>Lachnospirales</taxon>
        <taxon>Lachnospiraceae</taxon>
        <taxon>Enterocloster</taxon>
    </lineage>
</organism>
<sequence>MSAGICIMNKHAVAMAADSAVTIGQHVAIHNSANKLFALSRCEPVGVIVYANASFMQIPIEIIIKQYKAFLGSKAFESLEEYVSDFIGYIENNPSLFRFEKTEELYIQNVYVDLFKGMVGDRKQYIDKKLSEVSRELTEDELSEISEKTFNATCNFIEAQKKIPDFSFSAYIEEKYCNSIKEHINNNFSWLTNDQSATLAKKVCQLFDSDFFRNGFVGMSFAGYGKSEIFPQMIHLELGGIINSKLRYLKKEHVSIDESNDASITPLAQTDVMQTFLFGINDGFLQKIATEVPRQIIRKMADIDNNNFADGKKNAVIKELNTSTKNIINEIVKKANEEYMQPILQSVSTLPIEELSLFAESMINITSVRRKVALDGNIGTVGGPIDVAIISKHDGFIWMKRKHYFDIKYNPQYLYTHYNSDAKKEVDYENADK</sequence>
<protein>
    <submittedName>
        <fullName evidence="1">Uncharacterized protein</fullName>
    </submittedName>
</protein>
<reference evidence="1 2" key="1">
    <citation type="submission" date="2013-01" db="EMBL/GenBank/DDBJ databases">
        <title>The Genome Sequence of Clostridium clostridioforme 90A8.</title>
        <authorList>
            <consortium name="The Broad Institute Genome Sequencing Platform"/>
            <person name="Earl A."/>
            <person name="Ward D."/>
            <person name="Feldgarden M."/>
            <person name="Gevers D."/>
            <person name="Courvalin P."/>
            <person name="Lambert T."/>
            <person name="Walker B."/>
            <person name="Young S.K."/>
            <person name="Zeng Q."/>
            <person name="Gargeya S."/>
            <person name="Fitzgerald M."/>
            <person name="Haas B."/>
            <person name="Abouelleil A."/>
            <person name="Alvarado L."/>
            <person name="Arachchi H.M."/>
            <person name="Berlin A.M."/>
            <person name="Chapman S.B."/>
            <person name="Dewar J."/>
            <person name="Goldberg J."/>
            <person name="Griggs A."/>
            <person name="Gujja S."/>
            <person name="Hansen M."/>
            <person name="Howarth C."/>
            <person name="Imamovic A."/>
            <person name="Larimer J."/>
            <person name="McCowan C."/>
            <person name="Murphy C."/>
            <person name="Neiman D."/>
            <person name="Pearson M."/>
            <person name="Priest M."/>
            <person name="Roberts A."/>
            <person name="Saif S."/>
            <person name="Shea T."/>
            <person name="Sisk P."/>
            <person name="Sykes S."/>
            <person name="Wortman J."/>
            <person name="Nusbaum C."/>
            <person name="Birren B."/>
        </authorList>
    </citation>
    <scope>NUCLEOTIDE SEQUENCE [LARGE SCALE GENOMIC DNA]</scope>
    <source>
        <strain evidence="1 2">90A8</strain>
    </source>
</reference>
<comment type="caution">
    <text evidence="1">The sequence shown here is derived from an EMBL/GenBank/DDBJ whole genome shotgun (WGS) entry which is preliminary data.</text>
</comment>
<dbReference type="Proteomes" id="UP000013085">
    <property type="component" value="Unassembled WGS sequence"/>
</dbReference>
<evidence type="ECO:0000313" key="1">
    <source>
        <dbReference type="EMBL" id="ENZ14057.1"/>
    </source>
</evidence>
<dbReference type="HOGENOM" id="CLU_055428_0_0_9"/>
<evidence type="ECO:0000313" key="2">
    <source>
        <dbReference type="Proteomes" id="UP000013085"/>
    </source>
</evidence>
<dbReference type="EMBL" id="AGYR01000026">
    <property type="protein sequence ID" value="ENZ14057.1"/>
    <property type="molecule type" value="Genomic_DNA"/>
</dbReference>
<name>A0A0E2HAG8_9FIRM</name>
<dbReference type="AlphaFoldDB" id="A0A0E2HAG8"/>
<dbReference type="RefSeq" id="WP_002595774.1">
    <property type="nucleotide sequence ID" value="NZ_KB851020.1"/>
</dbReference>
<accession>A0A0E2HAG8</accession>
<dbReference type="PATRIC" id="fig|999408.3.peg.2526"/>
<proteinExistence type="predicted"/>